<comment type="caution">
    <text evidence="2">The sequence shown here is derived from an EMBL/GenBank/DDBJ whole genome shotgun (WGS) entry which is preliminary data.</text>
</comment>
<feature type="region of interest" description="Disordered" evidence="1">
    <location>
        <begin position="335"/>
        <end position="378"/>
    </location>
</feature>
<organism evidence="2 3">
    <name type="scientific">Zasmidium cellare</name>
    <name type="common">Wine cellar mold</name>
    <name type="synonym">Racodium cellare</name>
    <dbReference type="NCBI Taxonomy" id="395010"/>
    <lineage>
        <taxon>Eukaryota</taxon>
        <taxon>Fungi</taxon>
        <taxon>Dikarya</taxon>
        <taxon>Ascomycota</taxon>
        <taxon>Pezizomycotina</taxon>
        <taxon>Dothideomycetes</taxon>
        <taxon>Dothideomycetidae</taxon>
        <taxon>Mycosphaerellales</taxon>
        <taxon>Mycosphaerellaceae</taxon>
        <taxon>Zasmidium</taxon>
    </lineage>
</organism>
<keyword evidence="3" id="KW-1185">Reference proteome</keyword>
<dbReference type="Proteomes" id="UP001305779">
    <property type="component" value="Unassembled WGS sequence"/>
</dbReference>
<feature type="compositionally biased region" description="Basic and acidic residues" evidence="1">
    <location>
        <begin position="351"/>
        <end position="362"/>
    </location>
</feature>
<evidence type="ECO:0000313" key="2">
    <source>
        <dbReference type="EMBL" id="KAK4497172.1"/>
    </source>
</evidence>
<gene>
    <name evidence="2" type="ORF">PRZ48_011622</name>
</gene>
<evidence type="ECO:0000256" key="1">
    <source>
        <dbReference type="SAM" id="MobiDB-lite"/>
    </source>
</evidence>
<feature type="compositionally biased region" description="Acidic residues" evidence="1">
    <location>
        <begin position="488"/>
        <end position="503"/>
    </location>
</feature>
<feature type="compositionally biased region" description="Polar residues" evidence="1">
    <location>
        <begin position="364"/>
        <end position="378"/>
    </location>
</feature>
<name>A0ABR0E6W4_ZASCE</name>
<proteinExistence type="predicted"/>
<accession>A0ABR0E6W4</accession>
<dbReference type="EMBL" id="JAXOVC010000009">
    <property type="protein sequence ID" value="KAK4497172.1"/>
    <property type="molecule type" value="Genomic_DNA"/>
</dbReference>
<sequence length="518" mass="57838">MDKSYPQQPNHPNRDRSQVPRPDAVIVSLKYWNQVYRNKNNDIPMTRASQWSIFAALMATLRLRHEKVGWTVRDYAQITSYLTGAVAAGKLRIRTNKKRHCIPFVATSVIARSYVFSEHDLGRIPPDVFRLELFVWSMAASTGSRPIALSWDKQSHFDVSFQAPKLKDVELKLEHGGKDIRNVDMTWTNWHDKFKDASKPALVHEIRPFKDLQKNDWLDPIANFLGMLCVRGMALASGGRVCRTPQEILDAMHARTDKTLQYRCERHHSSPASVQSRDASTSEPPPVTSTTTLRRVTRFRSPEPLSVLLTKEFNAGMATENTSFVLGHSSKSKAKGVSERYSMSRATNLNNEREKQEVERQARAKQQQPLVDDSSASPFSGDLAAGQTKFFDTILTSHPVDSIELMIWKNVHLALRSKFKSAGATTRVAEVNAAKEVRRVRSEATAGTGTKGVHGDVDVDTVLKGYASLRTRLMKSAGMQQAPAAMDDNADDNEDTVSGDPDEGVQQSHDAIVGMGHD</sequence>
<feature type="region of interest" description="Disordered" evidence="1">
    <location>
        <begin position="265"/>
        <end position="291"/>
    </location>
</feature>
<protein>
    <submittedName>
        <fullName evidence="2">Uncharacterized protein</fullName>
    </submittedName>
</protein>
<feature type="compositionally biased region" description="Polar residues" evidence="1">
    <location>
        <begin position="270"/>
        <end position="279"/>
    </location>
</feature>
<feature type="region of interest" description="Disordered" evidence="1">
    <location>
        <begin position="477"/>
        <end position="518"/>
    </location>
</feature>
<evidence type="ECO:0000313" key="3">
    <source>
        <dbReference type="Proteomes" id="UP001305779"/>
    </source>
</evidence>
<reference evidence="2 3" key="1">
    <citation type="journal article" date="2023" name="G3 (Bethesda)">
        <title>A chromosome-level genome assembly of Zasmidium syzygii isolated from banana leaves.</title>
        <authorList>
            <person name="van Westerhoven A.C."/>
            <person name="Mehrabi R."/>
            <person name="Talebi R."/>
            <person name="Steentjes M.B.F."/>
            <person name="Corcolon B."/>
            <person name="Chong P.A."/>
            <person name="Kema G.H.J."/>
            <person name="Seidl M.F."/>
        </authorList>
    </citation>
    <scope>NUCLEOTIDE SEQUENCE [LARGE SCALE GENOMIC DNA]</scope>
    <source>
        <strain evidence="2 3">P124</strain>
    </source>
</reference>